<dbReference type="OrthoDB" id="5116956at2"/>
<reference evidence="1 2" key="1">
    <citation type="submission" date="2019-03" db="EMBL/GenBank/DDBJ databases">
        <title>Genomics of glacier-inhabiting Cryobacterium strains.</title>
        <authorList>
            <person name="Liu Q."/>
            <person name="Xin Y.-H."/>
        </authorList>
    </citation>
    <scope>NUCLEOTIDE SEQUENCE [LARGE SCALE GENOMIC DNA]</scope>
    <source>
        <strain evidence="1 2">CGMCC 1.4292</strain>
    </source>
</reference>
<gene>
    <name evidence="1" type="ORF">E3T53_00180</name>
</gene>
<dbReference type="EMBL" id="SOHQ01000001">
    <property type="protein sequence ID" value="TFD82333.1"/>
    <property type="molecule type" value="Genomic_DNA"/>
</dbReference>
<sequence>MTLKAIEPPARTFSWWLTNEEVGRMLAHHRGWRLSDRGAVVAGKVLHKTIAPSLEVLGTAALASGWTMRASVPRSDGSGPTHFMWGVFDARSESEIAEQVKFLAAA</sequence>
<dbReference type="RefSeq" id="WP_134171718.1">
    <property type="nucleotide sequence ID" value="NZ_SODI01000001.1"/>
</dbReference>
<organism evidence="1 2">
    <name type="scientific">Cryobacterium psychrophilum</name>
    <dbReference type="NCBI Taxonomy" id="41988"/>
    <lineage>
        <taxon>Bacteria</taxon>
        <taxon>Bacillati</taxon>
        <taxon>Actinomycetota</taxon>
        <taxon>Actinomycetes</taxon>
        <taxon>Micrococcales</taxon>
        <taxon>Microbacteriaceae</taxon>
        <taxon>Cryobacterium</taxon>
    </lineage>
</organism>
<proteinExistence type="predicted"/>
<comment type="caution">
    <text evidence="1">The sequence shown here is derived from an EMBL/GenBank/DDBJ whole genome shotgun (WGS) entry which is preliminary data.</text>
</comment>
<dbReference type="Proteomes" id="UP000298218">
    <property type="component" value="Unassembled WGS sequence"/>
</dbReference>
<accession>A0A4Y8KU15</accession>
<dbReference type="AlphaFoldDB" id="A0A4Y8KU15"/>
<evidence type="ECO:0000313" key="2">
    <source>
        <dbReference type="Proteomes" id="UP000298218"/>
    </source>
</evidence>
<protein>
    <submittedName>
        <fullName evidence="1">Uncharacterized protein</fullName>
    </submittedName>
</protein>
<name>A0A4Y8KU15_9MICO</name>
<keyword evidence="2" id="KW-1185">Reference proteome</keyword>
<evidence type="ECO:0000313" key="1">
    <source>
        <dbReference type="EMBL" id="TFD82333.1"/>
    </source>
</evidence>